<dbReference type="AlphaFoldDB" id="A0A4R2N6Q6"/>
<dbReference type="InterPro" id="IPR032783">
    <property type="entry name" value="AraC_lig"/>
</dbReference>
<dbReference type="InterPro" id="IPR018060">
    <property type="entry name" value="HTH_AraC"/>
</dbReference>
<dbReference type="PANTHER" id="PTHR46796">
    <property type="entry name" value="HTH-TYPE TRANSCRIPTIONAL ACTIVATOR RHAS-RELATED"/>
    <property type="match status" value="1"/>
</dbReference>
<dbReference type="PANTHER" id="PTHR46796:SF13">
    <property type="entry name" value="HTH-TYPE TRANSCRIPTIONAL ACTIVATOR RHAS"/>
    <property type="match status" value="1"/>
</dbReference>
<dbReference type="InterPro" id="IPR018062">
    <property type="entry name" value="HTH_AraC-typ_CS"/>
</dbReference>
<keyword evidence="6" id="KW-1185">Reference proteome</keyword>
<dbReference type="Pfam" id="PF12852">
    <property type="entry name" value="Cupin_6"/>
    <property type="match status" value="1"/>
</dbReference>
<gene>
    <name evidence="5" type="ORF">EV693_11110</name>
</gene>
<dbReference type="PROSITE" id="PS00041">
    <property type="entry name" value="HTH_ARAC_FAMILY_1"/>
    <property type="match status" value="1"/>
</dbReference>
<evidence type="ECO:0000313" key="5">
    <source>
        <dbReference type="EMBL" id="TCP16475.1"/>
    </source>
</evidence>
<dbReference type="PROSITE" id="PS01124">
    <property type="entry name" value="HTH_ARAC_FAMILY_2"/>
    <property type="match status" value="1"/>
</dbReference>
<dbReference type="SUPFAM" id="SSF46689">
    <property type="entry name" value="Homeodomain-like"/>
    <property type="match status" value="2"/>
</dbReference>
<dbReference type="OrthoDB" id="9783876at2"/>
<sequence length="317" mass="35998">MDILDKLIALAQIRGAINVKCQFKNDWFVHHSKKESRGIAHLVVAGSGYVKVKEMVLQITRGDILFFPYADEHILSSCRLCDNQHDVVQSEEYGEFVFKVQGPPSLLSLSAQNPNQIHLFCANFFYDSSAELIANLPSIIHVRPDAAQLEPLIYLLENETKHFALGSAGVINSLSQMLLVLILREFLSDKTNLADSSLFKGWYDVRLRTLIEQILLEPEKVWSIEVMCQQSHLSRAQFMRLFKQQIGRSPHAFVHKIRLQKAAMLLKQTSHSVLTISLSCGFLSETHFGKAFKRQYGVTPSEYRKSEPHQTIDGISQ</sequence>
<dbReference type="InterPro" id="IPR050204">
    <property type="entry name" value="AraC_XylS_family_regulators"/>
</dbReference>
<evidence type="ECO:0000259" key="4">
    <source>
        <dbReference type="PROSITE" id="PS01124"/>
    </source>
</evidence>
<accession>A0A4R2N6Q6</accession>
<dbReference type="InterPro" id="IPR009057">
    <property type="entry name" value="Homeodomain-like_sf"/>
</dbReference>
<reference evidence="5 6" key="1">
    <citation type="submission" date="2019-03" db="EMBL/GenBank/DDBJ databases">
        <title>Genomic Encyclopedia of Type Strains, Phase IV (KMG-IV): sequencing the most valuable type-strain genomes for metagenomic binning, comparative biology and taxonomic classification.</title>
        <authorList>
            <person name="Goeker M."/>
        </authorList>
    </citation>
    <scope>NUCLEOTIDE SEQUENCE [LARGE SCALE GENOMIC DNA]</scope>
    <source>
        <strain evidence="5 6">DSM 16380</strain>
    </source>
</reference>
<name>A0A4R2N6Q6_9PAST</name>
<dbReference type="Gene3D" id="1.10.10.60">
    <property type="entry name" value="Homeodomain-like"/>
    <property type="match status" value="2"/>
</dbReference>
<organism evidence="5 6">
    <name type="scientific">Nicoletella semolina</name>
    <dbReference type="NCBI Taxonomy" id="271160"/>
    <lineage>
        <taxon>Bacteria</taxon>
        <taxon>Pseudomonadati</taxon>
        <taxon>Pseudomonadota</taxon>
        <taxon>Gammaproteobacteria</taxon>
        <taxon>Pasteurellales</taxon>
        <taxon>Pasteurellaceae</taxon>
        <taxon>Nicoletella</taxon>
    </lineage>
</organism>
<keyword evidence="3" id="KW-0804">Transcription</keyword>
<dbReference type="SMART" id="SM00342">
    <property type="entry name" value="HTH_ARAC"/>
    <property type="match status" value="1"/>
</dbReference>
<evidence type="ECO:0000313" key="6">
    <source>
        <dbReference type="Proteomes" id="UP000295537"/>
    </source>
</evidence>
<proteinExistence type="predicted"/>
<dbReference type="GO" id="GO:0003700">
    <property type="term" value="F:DNA-binding transcription factor activity"/>
    <property type="evidence" value="ECO:0007669"/>
    <property type="project" value="InterPro"/>
</dbReference>
<comment type="caution">
    <text evidence="5">The sequence shown here is derived from an EMBL/GenBank/DDBJ whole genome shotgun (WGS) entry which is preliminary data.</text>
</comment>
<protein>
    <submittedName>
        <fullName evidence="5">AraC family transcriptional activator of mtrCDE</fullName>
    </submittedName>
</protein>
<keyword evidence="1" id="KW-0805">Transcription regulation</keyword>
<dbReference type="RefSeq" id="WP_132501706.1">
    <property type="nucleotide sequence ID" value="NZ_LVXA01000001.1"/>
</dbReference>
<keyword evidence="2" id="KW-0238">DNA-binding</keyword>
<dbReference type="GO" id="GO:0043565">
    <property type="term" value="F:sequence-specific DNA binding"/>
    <property type="evidence" value="ECO:0007669"/>
    <property type="project" value="InterPro"/>
</dbReference>
<evidence type="ECO:0000256" key="1">
    <source>
        <dbReference type="ARBA" id="ARBA00023015"/>
    </source>
</evidence>
<dbReference type="Pfam" id="PF12833">
    <property type="entry name" value="HTH_18"/>
    <property type="match status" value="1"/>
</dbReference>
<dbReference type="EMBL" id="SLXJ01000011">
    <property type="protein sequence ID" value="TCP16475.1"/>
    <property type="molecule type" value="Genomic_DNA"/>
</dbReference>
<evidence type="ECO:0000256" key="3">
    <source>
        <dbReference type="ARBA" id="ARBA00023163"/>
    </source>
</evidence>
<evidence type="ECO:0000256" key="2">
    <source>
        <dbReference type="ARBA" id="ARBA00023125"/>
    </source>
</evidence>
<dbReference type="Proteomes" id="UP000295537">
    <property type="component" value="Unassembled WGS sequence"/>
</dbReference>
<dbReference type="InterPro" id="IPR020449">
    <property type="entry name" value="Tscrpt_reg_AraC-type_HTH"/>
</dbReference>
<dbReference type="PRINTS" id="PR00032">
    <property type="entry name" value="HTHARAC"/>
</dbReference>
<feature type="domain" description="HTH araC/xylS-type" evidence="4">
    <location>
        <begin position="205"/>
        <end position="306"/>
    </location>
</feature>